<dbReference type="EMBL" id="JBHSDC010000039">
    <property type="protein sequence ID" value="MFC4233593.1"/>
    <property type="molecule type" value="Genomic_DNA"/>
</dbReference>
<evidence type="ECO:0000313" key="2">
    <source>
        <dbReference type="Proteomes" id="UP001595906"/>
    </source>
</evidence>
<name>A0ABV8PZR0_9BACT</name>
<sequence>MLYHFDLQPLDAQIRIGTIGTYGRQSCKGAFIITLQVPVNKWFSIIGEQTIADVILGRIIFNAH</sequence>
<dbReference type="RefSeq" id="WP_379015947.1">
    <property type="nucleotide sequence ID" value="NZ_JBHSDC010000039.1"/>
</dbReference>
<keyword evidence="2" id="KW-1185">Reference proteome</keyword>
<organism evidence="1 2">
    <name type="scientific">Parasediminibacterium paludis</name>
    <dbReference type="NCBI Taxonomy" id="908966"/>
    <lineage>
        <taxon>Bacteria</taxon>
        <taxon>Pseudomonadati</taxon>
        <taxon>Bacteroidota</taxon>
        <taxon>Chitinophagia</taxon>
        <taxon>Chitinophagales</taxon>
        <taxon>Chitinophagaceae</taxon>
        <taxon>Parasediminibacterium</taxon>
    </lineage>
</organism>
<comment type="caution">
    <text evidence="1">The sequence shown here is derived from an EMBL/GenBank/DDBJ whole genome shotgun (WGS) entry which is preliminary data.</text>
</comment>
<gene>
    <name evidence="1" type="ORF">ACFOW1_16980</name>
</gene>
<reference evidence="2" key="1">
    <citation type="journal article" date="2019" name="Int. J. Syst. Evol. Microbiol.">
        <title>The Global Catalogue of Microorganisms (GCM) 10K type strain sequencing project: providing services to taxonomists for standard genome sequencing and annotation.</title>
        <authorList>
            <consortium name="The Broad Institute Genomics Platform"/>
            <consortium name="The Broad Institute Genome Sequencing Center for Infectious Disease"/>
            <person name="Wu L."/>
            <person name="Ma J."/>
        </authorList>
    </citation>
    <scope>NUCLEOTIDE SEQUENCE [LARGE SCALE GENOMIC DNA]</scope>
    <source>
        <strain evidence="2">CECT 8010</strain>
    </source>
</reference>
<dbReference type="Proteomes" id="UP001595906">
    <property type="component" value="Unassembled WGS sequence"/>
</dbReference>
<evidence type="ECO:0000313" key="1">
    <source>
        <dbReference type="EMBL" id="MFC4233593.1"/>
    </source>
</evidence>
<accession>A0ABV8PZR0</accession>
<proteinExistence type="predicted"/>
<protein>
    <submittedName>
        <fullName evidence="1">Uncharacterized protein</fullName>
    </submittedName>
</protein>